<protein>
    <submittedName>
        <fullName evidence="1">Uncharacterized protein</fullName>
    </submittedName>
</protein>
<dbReference type="RefSeq" id="WP_139880821.1">
    <property type="nucleotide sequence ID" value="NZ_VFBM01000022.1"/>
</dbReference>
<dbReference type="AlphaFoldDB" id="A0A8H2JZ25"/>
<gene>
    <name evidence="1" type="ORF">FHY67_14790</name>
</gene>
<organism evidence="1 2">
    <name type="scientific">Acinetobacter radioresistens</name>
    <dbReference type="NCBI Taxonomy" id="40216"/>
    <lineage>
        <taxon>Bacteria</taxon>
        <taxon>Pseudomonadati</taxon>
        <taxon>Pseudomonadota</taxon>
        <taxon>Gammaproteobacteria</taxon>
        <taxon>Moraxellales</taxon>
        <taxon>Moraxellaceae</taxon>
        <taxon>Acinetobacter</taxon>
    </lineage>
</organism>
<dbReference type="EMBL" id="VFBM01000022">
    <property type="protein sequence ID" value="TNX85411.1"/>
    <property type="molecule type" value="Genomic_DNA"/>
</dbReference>
<reference evidence="1 2" key="1">
    <citation type="submission" date="2019-06" db="EMBL/GenBank/DDBJ databases">
        <title>Genome of Acinetobacter radioresistens APH1, a phenol degrading strain.</title>
        <authorList>
            <person name="Liu Y."/>
        </authorList>
    </citation>
    <scope>NUCLEOTIDE SEQUENCE [LARGE SCALE GENOMIC DNA]</scope>
    <source>
        <strain evidence="1 2">APH1</strain>
    </source>
</reference>
<sequence length="333" mass="39393">MADFDWITEDLGRIKNELRLARNTASCRKIYDCMNISPELMDTTDLTLAFRRAFGVFLDPSIISMKFNINTETMYILRDCIHKDFIEYEHTFELETYNLNIIKNINLDSEKKYRTLNTLLQININLIIDIITLINNTSELSFSNHYYKIEEKLYKLTPEFILFIEVFGNNYKSYEWYFTQFEAANQKENFNRITNDFKLIATDYENEIKNQIIEISIESFKNSHYCQNNKEINLKNDWEYVGYLASIKGIEVAVSDAENKVLESFQNLKESQKLLLHYYIYQIKYDGLSIDNIPADIKKYTDLDLCTYLGIIAKDICKKAYIEYSNQNASQEK</sequence>
<dbReference type="GeneID" id="69581696"/>
<name>A0A8H2JZ25_ACIRA</name>
<evidence type="ECO:0000313" key="2">
    <source>
        <dbReference type="Proteomes" id="UP000314285"/>
    </source>
</evidence>
<proteinExistence type="predicted"/>
<comment type="caution">
    <text evidence="1">The sequence shown here is derived from an EMBL/GenBank/DDBJ whole genome shotgun (WGS) entry which is preliminary data.</text>
</comment>
<evidence type="ECO:0000313" key="1">
    <source>
        <dbReference type="EMBL" id="TNX85411.1"/>
    </source>
</evidence>
<dbReference type="Proteomes" id="UP000314285">
    <property type="component" value="Unassembled WGS sequence"/>
</dbReference>
<accession>A0A8H2JZ25</accession>